<dbReference type="EMBL" id="JALHAT010000014">
    <property type="protein sequence ID" value="MCJ1960976.1"/>
    <property type="molecule type" value="Genomic_DNA"/>
</dbReference>
<name>A0ABT0ACQ5_9SPHN</name>
<dbReference type="InterPro" id="IPR051466">
    <property type="entry name" value="D-amino_acid_metab_enzyme"/>
</dbReference>
<keyword evidence="5" id="KW-1185">Reference proteome</keyword>
<evidence type="ECO:0000256" key="2">
    <source>
        <dbReference type="ARBA" id="ARBA00023239"/>
    </source>
</evidence>
<accession>A0ABT0ACQ5</accession>
<protein>
    <submittedName>
        <fullName evidence="4">DSD1 family PLP-dependent enzyme</fullName>
    </submittedName>
</protein>
<comment type="caution">
    <text evidence="4">The sequence shown here is derived from an EMBL/GenBank/DDBJ whole genome shotgun (WGS) entry which is preliminary data.</text>
</comment>
<organism evidence="4 5">
    <name type="scientific">Novosphingobium mangrovi</name>
    <name type="common">ex Hu et al. 2023</name>
    <dbReference type="NCBI Taxonomy" id="2930094"/>
    <lineage>
        <taxon>Bacteria</taxon>
        <taxon>Pseudomonadati</taxon>
        <taxon>Pseudomonadota</taxon>
        <taxon>Alphaproteobacteria</taxon>
        <taxon>Sphingomonadales</taxon>
        <taxon>Sphingomonadaceae</taxon>
        <taxon>Novosphingobium</taxon>
    </lineage>
</organism>
<dbReference type="InterPro" id="IPR001608">
    <property type="entry name" value="Ala_racemase_N"/>
</dbReference>
<dbReference type="Proteomes" id="UP001162802">
    <property type="component" value="Unassembled WGS sequence"/>
</dbReference>
<feature type="domain" description="D-serine dehydratase-like" evidence="3">
    <location>
        <begin position="282"/>
        <end position="373"/>
    </location>
</feature>
<evidence type="ECO:0000256" key="1">
    <source>
        <dbReference type="ARBA" id="ARBA00005323"/>
    </source>
</evidence>
<dbReference type="PANTHER" id="PTHR28004">
    <property type="entry name" value="ZGC:162816-RELATED"/>
    <property type="match status" value="1"/>
</dbReference>
<comment type="similarity">
    <text evidence="1">Belongs to the DSD1 family.</text>
</comment>
<dbReference type="Gene3D" id="3.20.20.10">
    <property type="entry name" value="Alanine racemase"/>
    <property type="match status" value="1"/>
</dbReference>
<dbReference type="Gene3D" id="2.40.37.20">
    <property type="entry name" value="D-serine dehydratase-like domain"/>
    <property type="match status" value="1"/>
</dbReference>
<dbReference type="InterPro" id="IPR026956">
    <property type="entry name" value="D-ser_dehydrat-like_dom"/>
</dbReference>
<dbReference type="RefSeq" id="WP_243799615.1">
    <property type="nucleotide sequence ID" value="NZ_JALHAT010000014.1"/>
</dbReference>
<dbReference type="SMART" id="SM01119">
    <property type="entry name" value="D-ser_dehydrat"/>
    <property type="match status" value="1"/>
</dbReference>
<dbReference type="CDD" id="cd06819">
    <property type="entry name" value="PLPDE_III_LS_D-TA"/>
    <property type="match status" value="1"/>
</dbReference>
<reference evidence="4" key="1">
    <citation type="submission" date="2022-03" db="EMBL/GenBank/DDBJ databases">
        <title>Identification of a novel bacterium isolated from mangrove sediments.</title>
        <authorList>
            <person name="Pan X."/>
        </authorList>
    </citation>
    <scope>NUCLEOTIDE SEQUENCE</scope>
    <source>
        <strain evidence="4">B2637</strain>
    </source>
</reference>
<dbReference type="PANTHER" id="PTHR28004:SF2">
    <property type="entry name" value="D-SERINE DEHYDRATASE"/>
    <property type="match status" value="1"/>
</dbReference>
<dbReference type="Pfam" id="PF14031">
    <property type="entry name" value="D-ser_dehydrat"/>
    <property type="match status" value="1"/>
</dbReference>
<evidence type="ECO:0000313" key="5">
    <source>
        <dbReference type="Proteomes" id="UP001162802"/>
    </source>
</evidence>
<dbReference type="SUPFAM" id="SSF51419">
    <property type="entry name" value="PLP-binding barrel"/>
    <property type="match status" value="1"/>
</dbReference>
<dbReference type="InterPro" id="IPR042208">
    <property type="entry name" value="D-ser_dehydrat-like_sf"/>
</dbReference>
<sequence length="390" mass="40548">MTRPAGNPALQPGGVNGHLIGVPGGPAQLRTPALVLDADLFETNLADMARRAADAGIALRPHAKTHKCAKIAKRQVGLGALGLCCAKLGEAEALADEGLSGLLITSPLVTPDSFARLIALSRKAPDTRCVCDNPQVALAMAEAAAAAGTTLEVLVDLDVGLQRSGARTVADAVELARVIAGHPSLRLGGIQGYAGHAMHIAGARARTAELEQVSGKVAALRDALSALDLPPAIITGGGTGSVDIDAALGIFTELQVGSYVFMDREYDDVWTSQGEAPPFAAALTLWTTVTSANQSGHCTLDAGCKALATEAGMPRVLDGAPRGARYEFFGDEQGKLVYADAGLAPCRPGDVVRLQPPHCDPTVNLHDWIHVVRGDRIVDIWPLVARGRMQ</sequence>
<keyword evidence="2" id="KW-0456">Lyase</keyword>
<evidence type="ECO:0000259" key="3">
    <source>
        <dbReference type="SMART" id="SM01119"/>
    </source>
</evidence>
<proteinExistence type="inferred from homology"/>
<dbReference type="Pfam" id="PF01168">
    <property type="entry name" value="Ala_racemase_N"/>
    <property type="match status" value="1"/>
</dbReference>
<evidence type="ECO:0000313" key="4">
    <source>
        <dbReference type="EMBL" id="MCJ1960976.1"/>
    </source>
</evidence>
<dbReference type="InterPro" id="IPR029066">
    <property type="entry name" value="PLP-binding_barrel"/>
</dbReference>
<gene>
    <name evidence="4" type="ORF">MTR65_09820</name>
</gene>